<dbReference type="Proteomes" id="UP000887013">
    <property type="component" value="Unassembled WGS sequence"/>
</dbReference>
<accession>A0A8X6QM24</accession>
<keyword evidence="3" id="KW-1185">Reference proteome</keyword>
<sequence length="80" mass="9271">MDKNLSTKQPQHERCHSILDDDGQVTPRHKGAENLMGCRYQRTKNSMALEENNLLTASSSTLDRESETRLTRNFPTKQYF</sequence>
<proteinExistence type="predicted"/>
<dbReference type="AlphaFoldDB" id="A0A8X6QM24"/>
<comment type="caution">
    <text evidence="2">The sequence shown here is derived from an EMBL/GenBank/DDBJ whole genome shotgun (WGS) entry which is preliminary data.</text>
</comment>
<evidence type="ECO:0000256" key="1">
    <source>
        <dbReference type="SAM" id="MobiDB-lite"/>
    </source>
</evidence>
<feature type="region of interest" description="Disordered" evidence="1">
    <location>
        <begin position="56"/>
        <end position="80"/>
    </location>
</feature>
<protein>
    <submittedName>
        <fullName evidence="2">Uncharacterized protein</fullName>
    </submittedName>
</protein>
<gene>
    <name evidence="2" type="ORF">NPIL_226191</name>
</gene>
<evidence type="ECO:0000313" key="3">
    <source>
        <dbReference type="Proteomes" id="UP000887013"/>
    </source>
</evidence>
<evidence type="ECO:0000313" key="2">
    <source>
        <dbReference type="EMBL" id="GFU33618.1"/>
    </source>
</evidence>
<feature type="compositionally biased region" description="Polar residues" evidence="1">
    <location>
        <begin position="71"/>
        <end position="80"/>
    </location>
</feature>
<organism evidence="2 3">
    <name type="scientific">Nephila pilipes</name>
    <name type="common">Giant wood spider</name>
    <name type="synonym">Nephila maculata</name>
    <dbReference type="NCBI Taxonomy" id="299642"/>
    <lineage>
        <taxon>Eukaryota</taxon>
        <taxon>Metazoa</taxon>
        <taxon>Ecdysozoa</taxon>
        <taxon>Arthropoda</taxon>
        <taxon>Chelicerata</taxon>
        <taxon>Arachnida</taxon>
        <taxon>Araneae</taxon>
        <taxon>Araneomorphae</taxon>
        <taxon>Entelegynae</taxon>
        <taxon>Araneoidea</taxon>
        <taxon>Nephilidae</taxon>
        <taxon>Nephila</taxon>
    </lineage>
</organism>
<name>A0A8X6QM24_NEPPI</name>
<reference evidence="2" key="1">
    <citation type="submission" date="2020-08" db="EMBL/GenBank/DDBJ databases">
        <title>Multicomponent nature underlies the extraordinary mechanical properties of spider dragline silk.</title>
        <authorList>
            <person name="Kono N."/>
            <person name="Nakamura H."/>
            <person name="Mori M."/>
            <person name="Yoshida Y."/>
            <person name="Ohtoshi R."/>
            <person name="Malay A.D."/>
            <person name="Moran D.A.P."/>
            <person name="Tomita M."/>
            <person name="Numata K."/>
            <person name="Arakawa K."/>
        </authorList>
    </citation>
    <scope>NUCLEOTIDE SEQUENCE</scope>
</reference>
<dbReference type="EMBL" id="BMAW01083363">
    <property type="protein sequence ID" value="GFU33618.1"/>
    <property type="molecule type" value="Genomic_DNA"/>
</dbReference>